<evidence type="ECO:0000256" key="1">
    <source>
        <dbReference type="ARBA" id="ARBA00000971"/>
    </source>
</evidence>
<dbReference type="InterPro" id="IPR027304">
    <property type="entry name" value="Trigger_fact/SurA_dom_sf"/>
</dbReference>
<comment type="caution">
    <text evidence="7">The sequence shown here is derived from an EMBL/GenBank/DDBJ whole genome shotgun (WGS) entry which is preliminary data.</text>
</comment>
<evidence type="ECO:0000256" key="3">
    <source>
        <dbReference type="ARBA" id="ARBA00022729"/>
    </source>
</evidence>
<evidence type="ECO:0000259" key="6">
    <source>
        <dbReference type="Pfam" id="PF13145"/>
    </source>
</evidence>
<keyword evidence="8" id="KW-1185">Reference proteome</keyword>
<dbReference type="Pfam" id="PF13145">
    <property type="entry name" value="Rotamase_2"/>
    <property type="match status" value="1"/>
</dbReference>
<accession>A0A2P7MXV2</accession>
<dbReference type="EMBL" id="PXXO01000005">
    <property type="protein sequence ID" value="PSJ06007.1"/>
    <property type="molecule type" value="Genomic_DNA"/>
</dbReference>
<dbReference type="SUPFAM" id="SSF54534">
    <property type="entry name" value="FKBP-like"/>
    <property type="match status" value="1"/>
</dbReference>
<protein>
    <recommendedName>
        <fullName evidence="2">peptidylprolyl isomerase</fullName>
        <ecNumber evidence="2">5.2.1.8</ecNumber>
    </recommendedName>
</protein>
<dbReference type="GO" id="GO:0003755">
    <property type="term" value="F:peptidyl-prolyl cis-trans isomerase activity"/>
    <property type="evidence" value="ECO:0007669"/>
    <property type="project" value="UniProtKB-KW"/>
</dbReference>
<reference evidence="7 8" key="1">
    <citation type="journal article" date="2018" name="Environ. Microbiol.">
        <title>Ecological and genomic features of two widespread freshwater picocyanobacteria.</title>
        <authorList>
            <person name="Cabello-Yeves P.J."/>
            <person name="Picazo A."/>
            <person name="Camacho A."/>
            <person name="Callieri C."/>
            <person name="Rosselli R."/>
            <person name="Roda-Garcia J.J."/>
            <person name="Coutinho F.H."/>
            <person name="Rodriguez-Valera F."/>
        </authorList>
    </citation>
    <scope>NUCLEOTIDE SEQUENCE [LARGE SCALE GENOMIC DNA]</scope>
    <source>
        <strain evidence="7 8">Tous</strain>
    </source>
</reference>
<dbReference type="InterPro" id="IPR050245">
    <property type="entry name" value="PrsA_foldase"/>
</dbReference>
<comment type="catalytic activity">
    <reaction evidence="1">
        <text>[protein]-peptidylproline (omega=180) = [protein]-peptidylproline (omega=0)</text>
        <dbReference type="Rhea" id="RHEA:16237"/>
        <dbReference type="Rhea" id="RHEA-COMP:10747"/>
        <dbReference type="Rhea" id="RHEA-COMP:10748"/>
        <dbReference type="ChEBI" id="CHEBI:83833"/>
        <dbReference type="ChEBI" id="CHEBI:83834"/>
        <dbReference type="EC" id="5.2.1.8"/>
    </reaction>
</comment>
<keyword evidence="4" id="KW-0697">Rotamase</keyword>
<evidence type="ECO:0000256" key="5">
    <source>
        <dbReference type="ARBA" id="ARBA00023235"/>
    </source>
</evidence>
<dbReference type="PANTHER" id="PTHR47245">
    <property type="entry name" value="PEPTIDYLPROLYL ISOMERASE"/>
    <property type="match status" value="1"/>
</dbReference>
<sequence length="268" mass="30707">MTATAVNATSTTGNPDVQILIDGKAIPWQEVFGQLQLFGKLRPFIQDIASQRILMQEVAARNDLEVDPVELDQRILEFREKKNLSEEEALRVWLQQEQIDYQGFRSRLYFGLKVSKLKQLIAEPDVQREFETRSDSFERVELSYLVSPSFETAQNLGQQLHSGTTSFEALAAQVTLNGEYKVKAPAAPVRRSWLPKELQEVLQSASPLELHGPLAVGEQWMVFRLERMIPANLDERLKRQLTDELFNRWLRGKLSGLHIRLSENSESD</sequence>
<organism evidence="7 8">
    <name type="scientific">Cyanobium usitatum str. Tous</name>
    <dbReference type="NCBI Taxonomy" id="2116684"/>
    <lineage>
        <taxon>Bacteria</taxon>
        <taxon>Bacillati</taxon>
        <taxon>Cyanobacteriota</taxon>
        <taxon>Cyanophyceae</taxon>
        <taxon>Synechococcales</taxon>
        <taxon>Prochlorococcaceae</taxon>
        <taxon>Cyanobium</taxon>
    </lineage>
</organism>
<name>A0A2P7MXV2_9CYAN</name>
<keyword evidence="3" id="KW-0732">Signal</keyword>
<dbReference type="Gene3D" id="1.10.4030.10">
    <property type="entry name" value="Porin chaperone SurA, peptide-binding domain"/>
    <property type="match status" value="1"/>
</dbReference>
<evidence type="ECO:0000313" key="8">
    <source>
        <dbReference type="Proteomes" id="UP000243002"/>
    </source>
</evidence>
<dbReference type="EC" id="5.2.1.8" evidence="2"/>
<keyword evidence="5" id="KW-0413">Isomerase</keyword>
<dbReference type="AlphaFoldDB" id="A0A2P7MXV2"/>
<gene>
    <name evidence="7" type="ORF">C7K55_06145</name>
</gene>
<dbReference type="RefSeq" id="WP_106502526.1">
    <property type="nucleotide sequence ID" value="NZ_PXXO01000005.1"/>
</dbReference>
<evidence type="ECO:0000256" key="4">
    <source>
        <dbReference type="ARBA" id="ARBA00023110"/>
    </source>
</evidence>
<proteinExistence type="predicted"/>
<dbReference type="SUPFAM" id="SSF109998">
    <property type="entry name" value="Triger factor/SurA peptide-binding domain-like"/>
    <property type="match status" value="1"/>
</dbReference>
<evidence type="ECO:0000313" key="7">
    <source>
        <dbReference type="EMBL" id="PSJ06007.1"/>
    </source>
</evidence>
<dbReference type="Proteomes" id="UP000243002">
    <property type="component" value="Unassembled WGS sequence"/>
</dbReference>
<feature type="domain" description="PpiC" evidence="6">
    <location>
        <begin position="123"/>
        <end position="232"/>
    </location>
</feature>
<dbReference type="PANTHER" id="PTHR47245:SF1">
    <property type="entry name" value="FOLDASE PROTEIN PRSA"/>
    <property type="match status" value="1"/>
</dbReference>
<evidence type="ECO:0000256" key="2">
    <source>
        <dbReference type="ARBA" id="ARBA00013194"/>
    </source>
</evidence>
<dbReference type="OrthoDB" id="507969at2"/>
<dbReference type="InterPro" id="IPR000297">
    <property type="entry name" value="PPIase_PpiC"/>
</dbReference>